<dbReference type="PANTHER" id="PTHR28004:SF8">
    <property type="entry name" value="D-SERINE DEAMINASE"/>
    <property type="match status" value="1"/>
</dbReference>
<gene>
    <name evidence="2" type="ORF">IPV26_22130</name>
</gene>
<dbReference type="Pfam" id="PF14031">
    <property type="entry name" value="D-ser_dehydrat"/>
    <property type="match status" value="1"/>
</dbReference>
<dbReference type="SUPFAM" id="SSF51419">
    <property type="entry name" value="PLP-binding barrel"/>
    <property type="match status" value="1"/>
</dbReference>
<name>A0ABS3K621_9HYPH</name>
<accession>A0ABS3K621</accession>
<evidence type="ECO:0000313" key="2">
    <source>
        <dbReference type="EMBL" id="MBO1042356.1"/>
    </source>
</evidence>
<dbReference type="Gene3D" id="2.40.37.20">
    <property type="entry name" value="D-serine dehydratase-like domain"/>
    <property type="match status" value="1"/>
</dbReference>
<dbReference type="SMART" id="SM01119">
    <property type="entry name" value="D-ser_dehydrat"/>
    <property type="match status" value="1"/>
</dbReference>
<dbReference type="Gene3D" id="3.20.20.10">
    <property type="entry name" value="Alanine racemase"/>
    <property type="match status" value="1"/>
</dbReference>
<dbReference type="InterPro" id="IPR026956">
    <property type="entry name" value="D-ser_dehydrat-like_dom"/>
</dbReference>
<dbReference type="InterPro" id="IPR051466">
    <property type="entry name" value="D-amino_acid_metab_enzyme"/>
</dbReference>
<sequence>MSMIARLDAAKLAALKVPPLTKGMPFDTPELRLDEIGAQGWKLLAGDLPLPIAVIREQVLRANSAWMSQFTGLNGLVIAPHGKTTMSPQLFDLQIADGAWAITVATVQQLQVCITFGLRRVLLANQLIGRTEIDFCLRALQDPRLEIYCLLDSTAGLAALTEGTKRLPPPAGNPLRVLVEIGFAGGRAGSRSRDDALALARAVAGTQGLELAGFECFEGLLPTVDAAQGLIDDVAALAQAAMGENLYTSGRPVVITAGGSAFFDRVGERFNAVAFNRPVTKVLRSGCYLTHDSTAYAQAFEAILARTALDLPPGELKPALEVWAHVQSRPEAGRAILAMGKRDVGFDAGLPVPLQWYRPGAGQEAPRAIPAQHRLVAMNDQHAHMELPETSPLAPGDIVGFGIGHPCTTFDKWQLLMLVDESYTVTGALKTFF</sequence>
<dbReference type="PANTHER" id="PTHR28004">
    <property type="entry name" value="ZGC:162816-RELATED"/>
    <property type="match status" value="1"/>
</dbReference>
<organism evidence="2 3">
    <name type="scientific">Brucella pituitosa</name>
    <dbReference type="NCBI Taxonomy" id="571256"/>
    <lineage>
        <taxon>Bacteria</taxon>
        <taxon>Pseudomonadati</taxon>
        <taxon>Pseudomonadota</taxon>
        <taxon>Alphaproteobacteria</taxon>
        <taxon>Hyphomicrobiales</taxon>
        <taxon>Brucellaceae</taxon>
        <taxon>Brucella/Ochrobactrum group</taxon>
        <taxon>Brucella</taxon>
    </lineage>
</organism>
<feature type="domain" description="D-serine dehydratase-like" evidence="1">
    <location>
        <begin position="319"/>
        <end position="420"/>
    </location>
</feature>
<dbReference type="EMBL" id="JADIJS010000010">
    <property type="protein sequence ID" value="MBO1042356.1"/>
    <property type="molecule type" value="Genomic_DNA"/>
</dbReference>
<comment type="caution">
    <text evidence="2">The sequence shown here is derived from an EMBL/GenBank/DDBJ whole genome shotgun (WGS) entry which is preliminary data.</text>
</comment>
<dbReference type="InterPro" id="IPR042208">
    <property type="entry name" value="D-ser_dehydrat-like_sf"/>
</dbReference>
<dbReference type="Proteomes" id="UP000718278">
    <property type="component" value="Unassembled WGS sequence"/>
</dbReference>
<evidence type="ECO:0000259" key="1">
    <source>
        <dbReference type="SMART" id="SM01119"/>
    </source>
</evidence>
<keyword evidence="3" id="KW-1185">Reference proteome</keyword>
<evidence type="ECO:0000313" key="3">
    <source>
        <dbReference type="Proteomes" id="UP000718278"/>
    </source>
</evidence>
<dbReference type="InterPro" id="IPR029066">
    <property type="entry name" value="PLP-binding_barrel"/>
</dbReference>
<proteinExistence type="predicted"/>
<protein>
    <submittedName>
        <fullName evidence="2">Amino acid aldolase</fullName>
    </submittedName>
</protein>
<reference evidence="2 3" key="1">
    <citation type="submission" date="2020-10" db="EMBL/GenBank/DDBJ databases">
        <title>Genomic characterization of underground lake bacteria from Wind Cave National Park: Insight into the archetypical LuxI/LuxR and identification of LuxR solos.</title>
        <authorList>
            <person name="Wengert P.C."/>
            <person name="Savka M.A."/>
        </authorList>
    </citation>
    <scope>NUCLEOTIDE SEQUENCE [LARGE SCALE GENOMIC DNA]</scope>
    <source>
        <strain evidence="2 3">SD316</strain>
    </source>
</reference>